<dbReference type="Gene3D" id="1.25.40.10">
    <property type="entry name" value="Tetratricopeptide repeat domain"/>
    <property type="match status" value="1"/>
</dbReference>
<dbReference type="SUPFAM" id="SSF46894">
    <property type="entry name" value="C-terminal effector domain of the bipartite response regulators"/>
    <property type="match status" value="1"/>
</dbReference>
<evidence type="ECO:0000313" key="2">
    <source>
        <dbReference type="Proteomes" id="UP000461754"/>
    </source>
</evidence>
<dbReference type="AlphaFoldDB" id="A0A7X2TAG8"/>
<reference evidence="1 2" key="1">
    <citation type="submission" date="2019-08" db="EMBL/GenBank/DDBJ databases">
        <title>In-depth cultivation of the pig gut microbiome towards novel bacterial diversity and tailored functional studies.</title>
        <authorList>
            <person name="Wylensek D."/>
            <person name="Hitch T.C.A."/>
            <person name="Clavel T."/>
        </authorList>
    </citation>
    <scope>NUCLEOTIDE SEQUENCE [LARGE SCALE GENOMIC DNA]</scope>
    <source>
        <strain evidence="1 2">RF-744-FAT-4</strain>
    </source>
</reference>
<dbReference type="GO" id="GO:0006355">
    <property type="term" value="P:regulation of DNA-templated transcription"/>
    <property type="evidence" value="ECO:0007669"/>
    <property type="project" value="InterPro"/>
</dbReference>
<dbReference type="Gene3D" id="1.10.10.10">
    <property type="entry name" value="Winged helix-like DNA-binding domain superfamily/Winged helix DNA-binding domain"/>
    <property type="match status" value="1"/>
</dbReference>
<protein>
    <recommendedName>
        <fullName evidence="3">Bacterial transcriptional activator domain-containing protein</fullName>
    </recommendedName>
</protein>
<evidence type="ECO:0000313" key="1">
    <source>
        <dbReference type="EMBL" id="MSS20437.1"/>
    </source>
</evidence>
<proteinExistence type="predicted"/>
<organism evidence="1 2">
    <name type="scientific">Pseudoramibacter porci</name>
    <dbReference type="NCBI Taxonomy" id="2606631"/>
    <lineage>
        <taxon>Bacteria</taxon>
        <taxon>Bacillati</taxon>
        <taxon>Bacillota</taxon>
        <taxon>Clostridia</taxon>
        <taxon>Eubacteriales</taxon>
        <taxon>Eubacteriaceae</taxon>
        <taxon>Pseudoramibacter</taxon>
    </lineage>
</organism>
<dbReference type="InterPro" id="IPR016032">
    <property type="entry name" value="Sig_transdc_resp-reg_C-effctor"/>
</dbReference>
<dbReference type="RefSeq" id="WP_154576810.1">
    <property type="nucleotide sequence ID" value="NZ_VUMO01000012.1"/>
</dbReference>
<keyword evidence="2" id="KW-1185">Reference proteome</keyword>
<name>A0A7X2TAG8_9FIRM</name>
<dbReference type="InterPro" id="IPR051677">
    <property type="entry name" value="AfsR-DnrI-RedD_regulator"/>
</dbReference>
<dbReference type="Proteomes" id="UP000461754">
    <property type="component" value="Unassembled WGS sequence"/>
</dbReference>
<dbReference type="InterPro" id="IPR011990">
    <property type="entry name" value="TPR-like_helical_dom_sf"/>
</dbReference>
<comment type="caution">
    <text evidence="1">The sequence shown here is derived from an EMBL/GenBank/DDBJ whole genome shotgun (WGS) entry which is preliminary data.</text>
</comment>
<dbReference type="EMBL" id="VUMO01000012">
    <property type="protein sequence ID" value="MSS20437.1"/>
    <property type="molecule type" value="Genomic_DNA"/>
</dbReference>
<dbReference type="GO" id="GO:0003677">
    <property type="term" value="F:DNA binding"/>
    <property type="evidence" value="ECO:0007669"/>
    <property type="project" value="InterPro"/>
</dbReference>
<accession>A0A7X2TAG8</accession>
<sequence length="409" mass="46694">MTIDFNTVTVQLFKQFTMRYKGKTLFSKEAMPLRRSVLLAYLIIHRDQVSSVSALSELFCSHSKKPEGALRNLIYRIRQALSDIWPEDTFILSRPGGYQWNPAIPLQVDTQTFDALYRRFKLSEDIDGRIDLGLKLMELYAGDFNKLAQSRYEWVRQRSVYFRLAMTEMLKVLANDLAARQHRADLESIALSAISNAYIDESLHQAIIRALLSCRLFPQAVSYCQWLIDFFRHTLEIEPSPDTFKLQAEVIAAASPSTAPVHHHSLETIMAKLDAASENGALYCEYPVFRKIYTIVSNADQVPTSFFYLILITLKDASCFNNGQNRHAAMMVVKARLSHILCEDTVYTQCADNQFLILLPVQRPEKAEQLARRLCSHLDLDLGQTAYTLESQPLSRCNPLPPPHTHINS</sequence>
<evidence type="ECO:0008006" key="3">
    <source>
        <dbReference type="Google" id="ProtNLM"/>
    </source>
</evidence>
<dbReference type="InterPro" id="IPR036388">
    <property type="entry name" value="WH-like_DNA-bd_sf"/>
</dbReference>
<dbReference type="PANTHER" id="PTHR35807">
    <property type="entry name" value="TRANSCRIPTIONAL REGULATOR REDD-RELATED"/>
    <property type="match status" value="1"/>
</dbReference>
<gene>
    <name evidence="1" type="ORF">FYJ52_08510</name>
</gene>